<dbReference type="Gene3D" id="3.40.50.720">
    <property type="entry name" value="NAD(P)-binding Rossmann-like Domain"/>
    <property type="match status" value="1"/>
</dbReference>
<dbReference type="InterPro" id="IPR052718">
    <property type="entry name" value="NmrA-type_oxidoreductase"/>
</dbReference>
<name>A0A8K0UGC4_9AGAR</name>
<dbReference type="SUPFAM" id="SSF51735">
    <property type="entry name" value="NAD(P)-binding Rossmann-fold domains"/>
    <property type="match status" value="1"/>
</dbReference>
<comment type="caution">
    <text evidence="2">The sequence shown here is derived from an EMBL/GenBank/DDBJ whole genome shotgun (WGS) entry which is preliminary data.</text>
</comment>
<evidence type="ECO:0000313" key="3">
    <source>
        <dbReference type="Proteomes" id="UP000813824"/>
    </source>
</evidence>
<sequence length="310" mass="33340">MKYVLTGATGGLGSRVFDHLLNIVPASDVIVSLYNPSGATPTILQSGVEIRKGNFSDPQTLDTAFSGADKLLIVSYPSMAHQLRVKNHVAAIDAAKRVGVKHVYYTSLAFAGDSKAAVMQAHIDTEKYLKESGLKYTIIKEGIYNESYPLYFGYFDPAEGKDEVLVPYSDGAIAWACRDDLGEGTAKIMAAESGYDNTTVLLSGSEAVTLTALASKISSILPGNRNITLKVVSLDEFIEHNKGKQPEDLLRAWSTTWTALGRGELAVVDPLLETLLGRKTKSIDETLKEVLGADGSGSAHETSKYSRTTA</sequence>
<evidence type="ECO:0000313" key="2">
    <source>
        <dbReference type="EMBL" id="KAH8087878.1"/>
    </source>
</evidence>
<dbReference type="Pfam" id="PF05368">
    <property type="entry name" value="NmrA"/>
    <property type="match status" value="1"/>
</dbReference>
<dbReference type="OrthoDB" id="419598at2759"/>
<dbReference type="PANTHER" id="PTHR47129">
    <property type="entry name" value="QUINONE OXIDOREDUCTASE 2"/>
    <property type="match status" value="1"/>
</dbReference>
<accession>A0A8K0UGC4</accession>
<dbReference type="EMBL" id="JAEVFJ010000040">
    <property type="protein sequence ID" value="KAH8087878.1"/>
    <property type="molecule type" value="Genomic_DNA"/>
</dbReference>
<dbReference type="InterPro" id="IPR036291">
    <property type="entry name" value="NAD(P)-bd_dom_sf"/>
</dbReference>
<dbReference type="Gene3D" id="3.90.25.10">
    <property type="entry name" value="UDP-galactose 4-epimerase, domain 1"/>
    <property type="match status" value="1"/>
</dbReference>
<evidence type="ECO:0000259" key="1">
    <source>
        <dbReference type="Pfam" id="PF05368"/>
    </source>
</evidence>
<reference evidence="2" key="1">
    <citation type="journal article" date="2021" name="New Phytol.">
        <title>Evolutionary innovations through gain and loss of genes in the ectomycorrhizal Boletales.</title>
        <authorList>
            <person name="Wu G."/>
            <person name="Miyauchi S."/>
            <person name="Morin E."/>
            <person name="Kuo A."/>
            <person name="Drula E."/>
            <person name="Varga T."/>
            <person name="Kohler A."/>
            <person name="Feng B."/>
            <person name="Cao Y."/>
            <person name="Lipzen A."/>
            <person name="Daum C."/>
            <person name="Hundley H."/>
            <person name="Pangilinan J."/>
            <person name="Johnson J."/>
            <person name="Barry K."/>
            <person name="LaButti K."/>
            <person name="Ng V."/>
            <person name="Ahrendt S."/>
            <person name="Min B."/>
            <person name="Choi I.G."/>
            <person name="Park H."/>
            <person name="Plett J.M."/>
            <person name="Magnuson J."/>
            <person name="Spatafora J.W."/>
            <person name="Nagy L.G."/>
            <person name="Henrissat B."/>
            <person name="Grigoriev I.V."/>
            <person name="Yang Z.L."/>
            <person name="Xu J."/>
            <person name="Martin F.M."/>
        </authorList>
    </citation>
    <scope>NUCLEOTIDE SEQUENCE</scope>
    <source>
        <strain evidence="2">KKN 215</strain>
    </source>
</reference>
<organism evidence="2 3">
    <name type="scientific">Cristinia sonorae</name>
    <dbReference type="NCBI Taxonomy" id="1940300"/>
    <lineage>
        <taxon>Eukaryota</taxon>
        <taxon>Fungi</taxon>
        <taxon>Dikarya</taxon>
        <taxon>Basidiomycota</taxon>
        <taxon>Agaricomycotina</taxon>
        <taxon>Agaricomycetes</taxon>
        <taxon>Agaricomycetidae</taxon>
        <taxon>Agaricales</taxon>
        <taxon>Pleurotineae</taxon>
        <taxon>Stephanosporaceae</taxon>
        <taxon>Cristinia</taxon>
    </lineage>
</organism>
<dbReference type="InterPro" id="IPR008030">
    <property type="entry name" value="NmrA-like"/>
</dbReference>
<keyword evidence="3" id="KW-1185">Reference proteome</keyword>
<proteinExistence type="predicted"/>
<gene>
    <name evidence="2" type="ORF">BXZ70DRAFT_1011584</name>
</gene>
<dbReference type="PANTHER" id="PTHR47129:SF1">
    <property type="entry name" value="NMRA-LIKE DOMAIN-CONTAINING PROTEIN"/>
    <property type="match status" value="1"/>
</dbReference>
<protein>
    <submittedName>
        <fullName evidence="2">NmrA-like family protein</fullName>
    </submittedName>
</protein>
<dbReference type="Proteomes" id="UP000813824">
    <property type="component" value="Unassembled WGS sequence"/>
</dbReference>
<feature type="domain" description="NmrA-like" evidence="1">
    <location>
        <begin position="5"/>
        <end position="218"/>
    </location>
</feature>
<dbReference type="AlphaFoldDB" id="A0A8K0UGC4"/>